<evidence type="ECO:0000313" key="1">
    <source>
        <dbReference type="EMBL" id="KAK2945390.1"/>
    </source>
</evidence>
<dbReference type="Proteomes" id="UP001281761">
    <property type="component" value="Unassembled WGS sequence"/>
</dbReference>
<evidence type="ECO:0000313" key="3">
    <source>
        <dbReference type="EMBL" id="KAK2957209.1"/>
    </source>
</evidence>
<protein>
    <submittedName>
        <fullName evidence="3">Uncharacterized protein</fullName>
    </submittedName>
</protein>
<evidence type="ECO:0000313" key="5">
    <source>
        <dbReference type="EMBL" id="KAK2963807.1"/>
    </source>
</evidence>
<evidence type="ECO:0000313" key="2">
    <source>
        <dbReference type="EMBL" id="KAK2945511.1"/>
    </source>
</evidence>
<accession>A0ABQ9Y0G5</accession>
<evidence type="ECO:0000313" key="4">
    <source>
        <dbReference type="EMBL" id="KAK2957775.1"/>
    </source>
</evidence>
<sequence length="92" mass="10235">MDTQIAVWLTNLHIDSWSGFSFDDTFSDRALAHTVEPALTIAKIKAISRKAHADISHPAIPAILSEVTALRVNTFHPMELVRIDETCQDSFS</sequence>
<evidence type="ECO:0000313" key="6">
    <source>
        <dbReference type="Proteomes" id="UP001281761"/>
    </source>
</evidence>
<dbReference type="EMBL" id="JARBJD010000005">
    <property type="protein sequence ID" value="KAK2963807.1"/>
    <property type="molecule type" value="Genomic_DNA"/>
</dbReference>
<reference evidence="3 6" key="1">
    <citation type="journal article" date="2022" name="bioRxiv">
        <title>Genomics of Preaxostyla Flagellates Illuminates Evolutionary Transitions and the Path Towards Mitochondrial Loss.</title>
        <authorList>
            <person name="Novak L.V.F."/>
            <person name="Treitli S.C."/>
            <person name="Pyrih J."/>
            <person name="Halakuc P."/>
            <person name="Pipaliya S.V."/>
            <person name="Vacek V."/>
            <person name="Brzon O."/>
            <person name="Soukal P."/>
            <person name="Eme L."/>
            <person name="Dacks J.B."/>
            <person name="Karnkowska A."/>
            <person name="Elias M."/>
            <person name="Hampl V."/>
        </authorList>
    </citation>
    <scope>NUCLEOTIDE SEQUENCE [LARGE SCALE GENOMIC DNA]</scope>
    <source>
        <strain evidence="3">NAU3</strain>
        <tissue evidence="3">Gut</tissue>
    </source>
</reference>
<dbReference type="EMBL" id="JARBJD010000048">
    <property type="protein sequence ID" value="KAK2957209.1"/>
    <property type="molecule type" value="Genomic_DNA"/>
</dbReference>
<dbReference type="EMBL" id="JARBJD010000043">
    <property type="protein sequence ID" value="KAK2957775.1"/>
    <property type="molecule type" value="Genomic_DNA"/>
</dbReference>
<organism evidence="3 6">
    <name type="scientific">Blattamonas nauphoetae</name>
    <dbReference type="NCBI Taxonomy" id="2049346"/>
    <lineage>
        <taxon>Eukaryota</taxon>
        <taxon>Metamonada</taxon>
        <taxon>Preaxostyla</taxon>
        <taxon>Oxymonadida</taxon>
        <taxon>Blattamonas</taxon>
    </lineage>
</organism>
<name>A0ABQ9Y0G5_9EUKA</name>
<keyword evidence="6" id="KW-1185">Reference proteome</keyword>
<dbReference type="EMBL" id="JARBJD010000258">
    <property type="protein sequence ID" value="KAK2945511.1"/>
    <property type="molecule type" value="Genomic_DNA"/>
</dbReference>
<comment type="caution">
    <text evidence="3">The sequence shown here is derived from an EMBL/GenBank/DDBJ whole genome shotgun (WGS) entry which is preliminary data.</text>
</comment>
<gene>
    <name evidence="5" type="ORF">BLNAU_1376</name>
    <name evidence="2" type="ORF">BLNAU_19584</name>
    <name evidence="1" type="ORF">BLNAU_19659</name>
    <name evidence="4" type="ORF">BLNAU_7209</name>
    <name evidence="3" type="ORF">BLNAU_7803</name>
</gene>
<dbReference type="EMBL" id="JARBJD010000262">
    <property type="protein sequence ID" value="KAK2945390.1"/>
    <property type="molecule type" value="Genomic_DNA"/>
</dbReference>
<proteinExistence type="predicted"/>